<evidence type="ECO:0000313" key="1">
    <source>
        <dbReference type="EMBL" id="MZQ88430.1"/>
    </source>
</evidence>
<name>A0A6L8VGU2_9RHOB</name>
<dbReference type="Proteomes" id="UP000477083">
    <property type="component" value="Unassembled WGS sequence"/>
</dbReference>
<organism evidence="1 2">
    <name type="scientific">Frigidibacter albus</name>
    <dbReference type="NCBI Taxonomy" id="1465486"/>
    <lineage>
        <taxon>Bacteria</taxon>
        <taxon>Pseudomonadati</taxon>
        <taxon>Pseudomonadota</taxon>
        <taxon>Alphaproteobacteria</taxon>
        <taxon>Rhodobacterales</taxon>
        <taxon>Paracoccaceae</taxon>
        <taxon>Frigidibacter</taxon>
    </lineage>
</organism>
<accession>A0A6L8VGU2</accession>
<keyword evidence="2" id="KW-1185">Reference proteome</keyword>
<proteinExistence type="predicted"/>
<sequence length="164" mass="18174">MKDKDLGSLFYDGLKDIYYAERKILKALPKMARAAQSEMLRNAFLKHKEETETQKERLDKVFEALGKRAQGKTCPAIDGILEEGEEIMDEYKGMASIDAGLVAAAQAVEHYEMARYTTLSTWAKLLGHTDAANLLLETLAEEQATDKALMQLAKTDANKAAMAA</sequence>
<dbReference type="InterPro" id="IPR047114">
    <property type="entry name" value="YciF"/>
</dbReference>
<dbReference type="RefSeq" id="WP_161343967.1">
    <property type="nucleotide sequence ID" value="NZ_BMGW01000002.1"/>
</dbReference>
<dbReference type="OrthoDB" id="9795056at2"/>
<dbReference type="Pfam" id="PF05974">
    <property type="entry name" value="DUF892"/>
    <property type="match status" value="1"/>
</dbReference>
<dbReference type="PANTHER" id="PTHR30565">
    <property type="entry name" value="PROTEIN YCIF"/>
    <property type="match status" value="1"/>
</dbReference>
<protein>
    <submittedName>
        <fullName evidence="1">DUF892 family protein</fullName>
    </submittedName>
</protein>
<dbReference type="InterPro" id="IPR009078">
    <property type="entry name" value="Ferritin-like_SF"/>
</dbReference>
<evidence type="ECO:0000313" key="2">
    <source>
        <dbReference type="Proteomes" id="UP000477083"/>
    </source>
</evidence>
<dbReference type="InterPro" id="IPR010287">
    <property type="entry name" value="DUF892_YciF-like"/>
</dbReference>
<dbReference type="EMBL" id="WWNR01000002">
    <property type="protein sequence ID" value="MZQ88430.1"/>
    <property type="molecule type" value="Genomic_DNA"/>
</dbReference>
<dbReference type="InterPro" id="IPR012347">
    <property type="entry name" value="Ferritin-like"/>
</dbReference>
<comment type="caution">
    <text evidence="1">The sequence shown here is derived from an EMBL/GenBank/DDBJ whole genome shotgun (WGS) entry which is preliminary data.</text>
</comment>
<dbReference type="AlphaFoldDB" id="A0A6L8VGU2"/>
<reference evidence="1 2" key="1">
    <citation type="submission" date="2020-01" db="EMBL/GenBank/DDBJ databases">
        <title>Frigidibacter albus SP32T (=CGMCC 1.13995T).</title>
        <authorList>
            <person name="Liao X."/>
        </authorList>
    </citation>
    <scope>NUCLEOTIDE SEQUENCE [LARGE SCALE GENOMIC DNA]</scope>
    <source>
        <strain evidence="1 2">SP32</strain>
    </source>
</reference>
<dbReference type="Gene3D" id="1.20.1260.10">
    <property type="match status" value="1"/>
</dbReference>
<dbReference type="CDD" id="cd07909">
    <property type="entry name" value="YciF"/>
    <property type="match status" value="1"/>
</dbReference>
<dbReference type="SUPFAM" id="SSF47240">
    <property type="entry name" value="Ferritin-like"/>
    <property type="match status" value="1"/>
</dbReference>
<dbReference type="PANTHER" id="PTHR30565:SF9">
    <property type="entry name" value="PROTEIN YCIF"/>
    <property type="match status" value="1"/>
</dbReference>
<gene>
    <name evidence="1" type="ORF">GS660_04870</name>
</gene>